<sequence>MSNKFIKKQLDFIVTNIEITDIYEIDKIRYGLEVFYGEFSKLIIMILISFILDKFLAFVLMITLLMLIRPYIGGSHAKSYISCMIQSNLSFILIYYLAYLIPSLHIILQFIFILLCIMVIRKFKPINPLRKTVNTQFKNLKFKNFVTVILLIWFIISNVFLPKYYINCGLLIIFYIIIDFLWEVCKNEKKAYG</sequence>
<feature type="transmembrane region" description="Helical" evidence="8">
    <location>
        <begin position="164"/>
        <end position="182"/>
    </location>
</feature>
<dbReference type="EMBL" id="CYZV01000089">
    <property type="protein sequence ID" value="CUO91848.1"/>
    <property type="molecule type" value="Genomic_DNA"/>
</dbReference>
<evidence type="ECO:0000313" key="10">
    <source>
        <dbReference type="Proteomes" id="UP000095558"/>
    </source>
</evidence>
<dbReference type="Pfam" id="PF04647">
    <property type="entry name" value="AgrB"/>
    <property type="match status" value="1"/>
</dbReference>
<dbReference type="InterPro" id="IPR006741">
    <property type="entry name" value="AgrB"/>
</dbReference>
<keyword evidence="3" id="KW-0645">Protease</keyword>
<keyword evidence="2" id="KW-0673">Quorum sensing</keyword>
<dbReference type="GO" id="GO:0016020">
    <property type="term" value="C:membrane"/>
    <property type="evidence" value="ECO:0007669"/>
    <property type="project" value="InterPro"/>
</dbReference>
<dbReference type="RefSeq" id="WP_042396161.1">
    <property type="nucleotide sequence ID" value="NZ_CYYT01000029.1"/>
</dbReference>
<evidence type="ECO:0000256" key="3">
    <source>
        <dbReference type="ARBA" id="ARBA00022670"/>
    </source>
</evidence>
<proteinExistence type="predicted"/>
<organism evidence="9 10">
    <name type="scientific">Clostridium disporicum</name>
    <dbReference type="NCBI Taxonomy" id="84024"/>
    <lineage>
        <taxon>Bacteria</taxon>
        <taxon>Bacillati</taxon>
        <taxon>Bacillota</taxon>
        <taxon>Clostridia</taxon>
        <taxon>Eubacteriales</taxon>
        <taxon>Clostridiaceae</taxon>
        <taxon>Clostridium</taxon>
    </lineage>
</organism>
<evidence type="ECO:0000256" key="4">
    <source>
        <dbReference type="ARBA" id="ARBA00022692"/>
    </source>
</evidence>
<dbReference type="GO" id="GO:0009372">
    <property type="term" value="P:quorum sensing"/>
    <property type="evidence" value="ECO:0007669"/>
    <property type="project" value="UniProtKB-KW"/>
</dbReference>
<dbReference type="SMART" id="SM00793">
    <property type="entry name" value="AgrB"/>
    <property type="match status" value="1"/>
</dbReference>
<evidence type="ECO:0000313" key="9">
    <source>
        <dbReference type="EMBL" id="CUO91848.1"/>
    </source>
</evidence>
<keyword evidence="7 8" id="KW-0472">Membrane</keyword>
<feature type="transmembrane region" description="Helical" evidence="8">
    <location>
        <begin position="104"/>
        <end position="121"/>
    </location>
</feature>
<evidence type="ECO:0000256" key="2">
    <source>
        <dbReference type="ARBA" id="ARBA00022654"/>
    </source>
</evidence>
<evidence type="ECO:0000256" key="6">
    <source>
        <dbReference type="ARBA" id="ARBA00022989"/>
    </source>
</evidence>
<keyword evidence="4 8" id="KW-0812">Transmembrane</keyword>
<accession>A0A174J2P5</accession>
<dbReference type="GO" id="GO:0008233">
    <property type="term" value="F:peptidase activity"/>
    <property type="evidence" value="ECO:0007669"/>
    <property type="project" value="UniProtKB-KW"/>
</dbReference>
<keyword evidence="6 8" id="KW-1133">Transmembrane helix</keyword>
<keyword evidence="1" id="KW-1003">Cell membrane</keyword>
<feature type="transmembrane region" description="Helical" evidence="8">
    <location>
        <begin position="42"/>
        <end position="68"/>
    </location>
</feature>
<evidence type="ECO:0000256" key="7">
    <source>
        <dbReference type="ARBA" id="ARBA00023136"/>
    </source>
</evidence>
<feature type="transmembrane region" description="Helical" evidence="8">
    <location>
        <begin position="142"/>
        <end position="158"/>
    </location>
</feature>
<dbReference type="GeneID" id="83011192"/>
<gene>
    <name evidence="9" type="primary">agrB</name>
    <name evidence="9" type="ORF">ERS852470_03702</name>
</gene>
<keyword evidence="5 9" id="KW-0378">Hydrolase</keyword>
<dbReference type="Proteomes" id="UP000095558">
    <property type="component" value="Unassembled WGS sequence"/>
</dbReference>
<evidence type="ECO:0000256" key="5">
    <source>
        <dbReference type="ARBA" id="ARBA00022801"/>
    </source>
</evidence>
<dbReference type="AlphaFoldDB" id="A0A174J2P5"/>
<dbReference type="EC" id="3.4.-.-" evidence="9"/>
<name>A0A174J2P5_9CLOT</name>
<reference evidence="9 10" key="1">
    <citation type="submission" date="2015-09" db="EMBL/GenBank/DDBJ databases">
        <authorList>
            <consortium name="Pathogen Informatics"/>
        </authorList>
    </citation>
    <scope>NUCLEOTIDE SEQUENCE [LARGE SCALE GENOMIC DNA]</scope>
    <source>
        <strain evidence="9 10">2789STDY5834855</strain>
    </source>
</reference>
<evidence type="ECO:0000256" key="1">
    <source>
        <dbReference type="ARBA" id="ARBA00022475"/>
    </source>
</evidence>
<evidence type="ECO:0000256" key="8">
    <source>
        <dbReference type="SAM" id="Phobius"/>
    </source>
</evidence>
<protein>
    <submittedName>
        <fullName evidence="9">AgrB-like protein</fullName>
        <ecNumber evidence="9">3.4.-.-</ecNumber>
    </submittedName>
</protein>
<dbReference type="GO" id="GO:0006508">
    <property type="term" value="P:proteolysis"/>
    <property type="evidence" value="ECO:0007669"/>
    <property type="project" value="UniProtKB-KW"/>
</dbReference>